<gene>
    <name evidence="7" type="primary">hemK_2</name>
    <name evidence="7" type="ORF">Cch02nite_12930</name>
</gene>
<evidence type="ECO:0000313" key="8">
    <source>
        <dbReference type="Proteomes" id="UP000619293"/>
    </source>
</evidence>
<dbReference type="SUPFAM" id="SSF53335">
    <property type="entry name" value="S-adenosyl-L-methionine-dependent methyltransferases"/>
    <property type="match status" value="1"/>
</dbReference>
<dbReference type="GO" id="GO:0032259">
    <property type="term" value="P:methylation"/>
    <property type="evidence" value="ECO:0007669"/>
    <property type="project" value="UniProtKB-KW"/>
</dbReference>
<feature type="domain" description="Methyltransferase small" evidence="6">
    <location>
        <begin position="63"/>
        <end position="164"/>
    </location>
</feature>
<evidence type="ECO:0000256" key="1">
    <source>
        <dbReference type="ARBA" id="ARBA00012771"/>
    </source>
</evidence>
<dbReference type="NCBIfam" id="TIGR03704">
    <property type="entry name" value="PrmC_rel_meth"/>
    <property type="match status" value="1"/>
</dbReference>
<keyword evidence="4" id="KW-0949">S-adenosyl-L-methionine</keyword>
<keyword evidence="2 7" id="KW-0489">Methyltransferase</keyword>
<keyword evidence="8" id="KW-1185">Reference proteome</keyword>
<dbReference type="InterPro" id="IPR007848">
    <property type="entry name" value="Small_mtfrase_dom"/>
</dbReference>
<dbReference type="Proteomes" id="UP000619293">
    <property type="component" value="Unassembled WGS sequence"/>
</dbReference>
<dbReference type="NCBIfam" id="TIGR00536">
    <property type="entry name" value="hemK_fam"/>
    <property type="match status" value="1"/>
</dbReference>
<evidence type="ECO:0000313" key="7">
    <source>
        <dbReference type="EMBL" id="GIF87849.1"/>
    </source>
</evidence>
<dbReference type="GO" id="GO:0102559">
    <property type="term" value="F:peptide chain release factor N(5)-glutamine methyltransferase activity"/>
    <property type="evidence" value="ECO:0007669"/>
    <property type="project" value="UniProtKB-EC"/>
</dbReference>
<protein>
    <recommendedName>
        <fullName evidence="1">peptide chain release factor N(5)-glutamine methyltransferase</fullName>
        <ecNumber evidence="1">2.1.1.297</ecNumber>
    </recommendedName>
</protein>
<organism evidence="7 8">
    <name type="scientific">Catellatospora chokoriensis</name>
    <dbReference type="NCBI Taxonomy" id="310353"/>
    <lineage>
        <taxon>Bacteria</taxon>
        <taxon>Bacillati</taxon>
        <taxon>Actinomycetota</taxon>
        <taxon>Actinomycetes</taxon>
        <taxon>Micromonosporales</taxon>
        <taxon>Micromonosporaceae</taxon>
        <taxon>Catellatospora</taxon>
    </lineage>
</organism>
<name>A0A8J3K3J4_9ACTN</name>
<comment type="catalytic activity">
    <reaction evidence="5">
        <text>L-glutaminyl-[peptide chain release factor] + S-adenosyl-L-methionine = N(5)-methyl-L-glutaminyl-[peptide chain release factor] + S-adenosyl-L-homocysteine + H(+)</text>
        <dbReference type="Rhea" id="RHEA:42896"/>
        <dbReference type="Rhea" id="RHEA-COMP:10271"/>
        <dbReference type="Rhea" id="RHEA-COMP:10272"/>
        <dbReference type="ChEBI" id="CHEBI:15378"/>
        <dbReference type="ChEBI" id="CHEBI:30011"/>
        <dbReference type="ChEBI" id="CHEBI:57856"/>
        <dbReference type="ChEBI" id="CHEBI:59789"/>
        <dbReference type="ChEBI" id="CHEBI:61891"/>
        <dbReference type="EC" id="2.1.1.297"/>
    </reaction>
</comment>
<dbReference type="InterPro" id="IPR050320">
    <property type="entry name" value="N5-glutamine_MTase"/>
</dbReference>
<evidence type="ECO:0000256" key="5">
    <source>
        <dbReference type="ARBA" id="ARBA00048391"/>
    </source>
</evidence>
<evidence type="ECO:0000256" key="4">
    <source>
        <dbReference type="ARBA" id="ARBA00022691"/>
    </source>
</evidence>
<dbReference type="PANTHER" id="PTHR18895:SF74">
    <property type="entry name" value="MTRF1L RELEASE FACTOR GLUTAMINE METHYLTRANSFERASE"/>
    <property type="match status" value="1"/>
</dbReference>
<evidence type="ECO:0000256" key="3">
    <source>
        <dbReference type="ARBA" id="ARBA00022679"/>
    </source>
</evidence>
<dbReference type="InterPro" id="IPR029063">
    <property type="entry name" value="SAM-dependent_MTases_sf"/>
</dbReference>
<dbReference type="EC" id="2.1.1.297" evidence="1"/>
<dbReference type="RefSeq" id="WP_191837799.1">
    <property type="nucleotide sequence ID" value="NZ_BAAALB010000010.1"/>
</dbReference>
<sequence>MRADVIIKLRAAGCVFAEDEADLLISVAAGPDELDAMVARRVAGLPLEHIVGFAEFCGRRIAVDPGVFVPRRRTELLVEEAARLLRPGAVVLDMCCGSGAAAAVLAAHGGIEVHATDIEPAAVACARRNLEPLGGHVYEGDLYEPLPDSLRGRVDVLVVNVPYVPTDAIALMPPEARLYEPAVALDGGPDGLDIARRVLSGAADWLAQQGHLLLETSDEQADTACAVFTAAGLTPQLARCDERGAVVVIGARPGAGGAAGPA</sequence>
<evidence type="ECO:0000259" key="6">
    <source>
        <dbReference type="Pfam" id="PF05175"/>
    </source>
</evidence>
<comment type="caution">
    <text evidence="7">The sequence shown here is derived from an EMBL/GenBank/DDBJ whole genome shotgun (WGS) entry which is preliminary data.</text>
</comment>
<dbReference type="Pfam" id="PF05175">
    <property type="entry name" value="MTS"/>
    <property type="match status" value="1"/>
</dbReference>
<dbReference type="EMBL" id="BONG01000006">
    <property type="protein sequence ID" value="GIF87849.1"/>
    <property type="molecule type" value="Genomic_DNA"/>
</dbReference>
<reference evidence="7 8" key="1">
    <citation type="submission" date="2021-01" db="EMBL/GenBank/DDBJ databases">
        <title>Whole genome shotgun sequence of Catellatospora chokoriensis NBRC 107358.</title>
        <authorList>
            <person name="Komaki H."/>
            <person name="Tamura T."/>
        </authorList>
    </citation>
    <scope>NUCLEOTIDE SEQUENCE [LARGE SCALE GENOMIC DNA]</scope>
    <source>
        <strain evidence="7 8">NBRC 107358</strain>
    </source>
</reference>
<dbReference type="PANTHER" id="PTHR18895">
    <property type="entry name" value="HEMK METHYLTRANSFERASE"/>
    <property type="match status" value="1"/>
</dbReference>
<keyword evidence="3" id="KW-0808">Transferase</keyword>
<dbReference type="InterPro" id="IPR004556">
    <property type="entry name" value="HemK-like"/>
</dbReference>
<evidence type="ECO:0000256" key="2">
    <source>
        <dbReference type="ARBA" id="ARBA00022603"/>
    </source>
</evidence>
<dbReference type="InterPro" id="IPR022446">
    <property type="entry name" value="MeTrfrase_put"/>
</dbReference>
<proteinExistence type="predicted"/>
<dbReference type="AlphaFoldDB" id="A0A8J3K3J4"/>
<dbReference type="Gene3D" id="3.40.50.150">
    <property type="entry name" value="Vaccinia Virus protein VP39"/>
    <property type="match status" value="1"/>
</dbReference>
<accession>A0A8J3K3J4</accession>